<dbReference type="InterPro" id="IPR018766">
    <property type="entry name" value="Zinicin_2"/>
</dbReference>
<name>A0A6J6G5H0_9ZZZZ</name>
<proteinExistence type="predicted"/>
<dbReference type="InterPro" id="IPR042271">
    <property type="entry name" value="Zinicin_2_N"/>
</dbReference>
<evidence type="ECO:0000256" key="1">
    <source>
        <dbReference type="SAM" id="MobiDB-lite"/>
    </source>
</evidence>
<reference evidence="2" key="1">
    <citation type="submission" date="2020-05" db="EMBL/GenBank/DDBJ databases">
        <authorList>
            <person name="Chiriac C."/>
            <person name="Salcher M."/>
            <person name="Ghai R."/>
            <person name="Kavagutti S V."/>
        </authorList>
    </citation>
    <scope>NUCLEOTIDE SEQUENCE</scope>
</reference>
<protein>
    <submittedName>
        <fullName evidence="2">Unannotated protein</fullName>
    </submittedName>
</protein>
<dbReference type="EMBL" id="CAEZUO010000003">
    <property type="protein sequence ID" value="CAB4594295.1"/>
    <property type="molecule type" value="Genomic_DNA"/>
</dbReference>
<dbReference type="Gene3D" id="1.20.150.30">
    <property type="entry name" value="Zincin-like metallopeptidase, N-terminal domain"/>
    <property type="match status" value="1"/>
</dbReference>
<dbReference type="PANTHER" id="PTHR39420:SF2">
    <property type="entry name" value="HYDROLASE"/>
    <property type="match status" value="1"/>
</dbReference>
<feature type="compositionally biased region" description="Polar residues" evidence="1">
    <location>
        <begin position="17"/>
        <end position="27"/>
    </location>
</feature>
<dbReference type="NCBIfam" id="TIGR03624">
    <property type="entry name" value="putative hydrolase"/>
    <property type="match status" value="1"/>
</dbReference>
<dbReference type="PANTHER" id="PTHR39420">
    <property type="match status" value="1"/>
</dbReference>
<gene>
    <name evidence="2" type="ORF">UFOPK1827_00138</name>
</gene>
<feature type="region of interest" description="Disordered" evidence="1">
    <location>
        <begin position="1"/>
        <end position="28"/>
    </location>
</feature>
<sequence>MDDLPPDPFAGADSGDEPSNNPGQNPLSGMPLFGDLAKLFSQQGPIGWDAARQLALSIATDGGEEGNVDPLERIRLEQLVRIAEMHVGNATGLPTSFGGTGVSIVPVTRGQWAATTLDSWRPLFERLAGSLTPPIAPTPPDASDPLGFMAPLMAMMGPMMLGMTAGSMIGHLSRRSFGQYDLPVPRTPNDDLMVIPANFETFASEWSIPADDLRLWVCAQEIAMHSVLRIPHVRATVDEFLSAYAAGFEPDPNALEDRLGAMEFDMSDPSSMTGMQSMFGDPELLLGAIQSQAQRDMLPKFEALIAAIVGYVDHIVDTVGSSLLSNTTMISEAVRRRRVESDDSDRFVERLFGLELTQTTYDRGAAFVAGIVEREGNDGLVRLWESQRTLPTPAEIEAPGLWLARIELPD</sequence>
<dbReference type="AlphaFoldDB" id="A0A6J6G5H0"/>
<accession>A0A6J6G5H0</accession>
<dbReference type="Pfam" id="PF10103">
    <property type="entry name" value="Zincin_2"/>
    <property type="match status" value="1"/>
</dbReference>
<organism evidence="2">
    <name type="scientific">freshwater metagenome</name>
    <dbReference type="NCBI Taxonomy" id="449393"/>
    <lineage>
        <taxon>unclassified sequences</taxon>
        <taxon>metagenomes</taxon>
        <taxon>ecological metagenomes</taxon>
    </lineage>
</organism>
<dbReference type="SUPFAM" id="SSF55486">
    <property type="entry name" value="Metalloproteases ('zincins'), catalytic domain"/>
    <property type="match status" value="1"/>
</dbReference>
<evidence type="ECO:0000313" key="2">
    <source>
        <dbReference type="EMBL" id="CAB4594295.1"/>
    </source>
</evidence>